<dbReference type="InterPro" id="IPR009014">
    <property type="entry name" value="Transketo_C/PFOR_II"/>
</dbReference>
<evidence type="ECO:0000256" key="6">
    <source>
        <dbReference type="ARBA" id="ARBA00013150"/>
    </source>
</evidence>
<feature type="domain" description="Transketolase-like pyrimidine-binding" evidence="13">
    <location>
        <begin position="297"/>
        <end position="462"/>
    </location>
</feature>
<dbReference type="Gene3D" id="3.40.50.970">
    <property type="match status" value="2"/>
</dbReference>
<evidence type="ECO:0000256" key="9">
    <source>
        <dbReference type="ARBA" id="ARBA00022842"/>
    </source>
</evidence>
<dbReference type="FunFam" id="3.40.50.970:FF:000010">
    <property type="entry name" value="1-deoxy-D-xylulose-5-phosphate synthase"/>
    <property type="match status" value="1"/>
</dbReference>
<dbReference type="EC" id="2.2.1.7" evidence="6"/>
<dbReference type="AlphaFoldDB" id="A0A9D1N1D1"/>
<dbReference type="InterPro" id="IPR005475">
    <property type="entry name" value="Transketolase-like_Pyr-bd"/>
</dbReference>
<dbReference type="PANTHER" id="PTHR43322">
    <property type="entry name" value="1-D-DEOXYXYLULOSE 5-PHOSPHATE SYNTHASE-RELATED"/>
    <property type="match status" value="1"/>
</dbReference>
<comment type="cofactor">
    <cofactor evidence="1">
        <name>Mg(2+)</name>
        <dbReference type="ChEBI" id="CHEBI:18420"/>
    </cofactor>
</comment>
<dbReference type="SMART" id="SM00861">
    <property type="entry name" value="Transket_pyr"/>
    <property type="match status" value="1"/>
</dbReference>
<dbReference type="CDD" id="cd07033">
    <property type="entry name" value="TPP_PYR_DXS_TK_like"/>
    <property type="match status" value="1"/>
</dbReference>
<reference evidence="14" key="1">
    <citation type="submission" date="2020-10" db="EMBL/GenBank/DDBJ databases">
        <authorList>
            <person name="Gilroy R."/>
        </authorList>
    </citation>
    <scope>NUCLEOTIDE SEQUENCE</scope>
    <source>
        <strain evidence="14">CHK154-7741</strain>
    </source>
</reference>
<comment type="similarity">
    <text evidence="4">Belongs to the transketolase family. DXPS subfamily.</text>
</comment>
<evidence type="ECO:0000256" key="5">
    <source>
        <dbReference type="ARBA" id="ARBA00011738"/>
    </source>
</evidence>
<evidence type="ECO:0000256" key="11">
    <source>
        <dbReference type="ARBA" id="ARBA00023052"/>
    </source>
</evidence>
<dbReference type="InterPro" id="IPR005477">
    <property type="entry name" value="Dxylulose-5-P_synthase"/>
</dbReference>
<dbReference type="GO" id="GO:0019288">
    <property type="term" value="P:isopentenyl diphosphate biosynthetic process, methylerythritol 4-phosphate pathway"/>
    <property type="evidence" value="ECO:0007669"/>
    <property type="project" value="TreeGrafter"/>
</dbReference>
<evidence type="ECO:0000259" key="13">
    <source>
        <dbReference type="SMART" id="SM00861"/>
    </source>
</evidence>
<dbReference type="GO" id="GO:0009228">
    <property type="term" value="P:thiamine biosynthetic process"/>
    <property type="evidence" value="ECO:0007669"/>
    <property type="project" value="UniProtKB-KW"/>
</dbReference>
<dbReference type="Gene3D" id="3.40.50.920">
    <property type="match status" value="1"/>
</dbReference>
<organism evidence="14 15">
    <name type="scientific">Candidatus Limenecus avicola</name>
    <dbReference type="NCBI Taxonomy" id="2840847"/>
    <lineage>
        <taxon>Bacteria</taxon>
        <taxon>Bacillati</taxon>
        <taxon>Bacillota</taxon>
        <taxon>Clostridia</taxon>
        <taxon>Eubacteriales</taxon>
        <taxon>Clostridiaceae</taxon>
        <taxon>Clostridiaceae incertae sedis</taxon>
        <taxon>Candidatus Limenecus</taxon>
    </lineage>
</organism>
<evidence type="ECO:0000256" key="3">
    <source>
        <dbReference type="ARBA" id="ARBA00004980"/>
    </source>
</evidence>
<dbReference type="PROSITE" id="PS00801">
    <property type="entry name" value="TRANSKETOLASE_1"/>
    <property type="match status" value="1"/>
</dbReference>
<evidence type="ECO:0000256" key="7">
    <source>
        <dbReference type="ARBA" id="ARBA00022679"/>
    </source>
</evidence>
<comment type="caution">
    <text evidence="14">The sequence shown here is derived from an EMBL/GenBank/DDBJ whole genome shotgun (WGS) entry which is preliminary data.</text>
</comment>
<keyword evidence="11" id="KW-0786">Thiamine pyrophosphate</keyword>
<dbReference type="GO" id="GO:0046872">
    <property type="term" value="F:metal ion binding"/>
    <property type="evidence" value="ECO:0007669"/>
    <property type="project" value="UniProtKB-KW"/>
</dbReference>
<dbReference type="CDD" id="cd02007">
    <property type="entry name" value="TPP_DXS"/>
    <property type="match status" value="1"/>
</dbReference>
<dbReference type="SUPFAM" id="SSF52922">
    <property type="entry name" value="TK C-terminal domain-like"/>
    <property type="match status" value="1"/>
</dbReference>
<evidence type="ECO:0000313" key="14">
    <source>
        <dbReference type="EMBL" id="HIU92977.1"/>
    </source>
</evidence>
<dbReference type="NCBIfam" id="NF003933">
    <property type="entry name" value="PRK05444.2-2"/>
    <property type="match status" value="1"/>
</dbReference>
<comment type="pathway">
    <text evidence="3">Metabolic intermediate biosynthesis; 1-deoxy-D-xylulose 5-phosphate biosynthesis; 1-deoxy-D-xylulose 5-phosphate from D-glyceraldehyde 3-phosphate and pyruvate: step 1/1.</text>
</comment>
<dbReference type="Proteomes" id="UP000886748">
    <property type="component" value="Unassembled WGS sequence"/>
</dbReference>
<accession>A0A9D1N1D1</accession>
<keyword evidence="9" id="KW-0460">Magnesium</keyword>
<dbReference type="PANTHER" id="PTHR43322:SF1">
    <property type="entry name" value="1-DEOXY-D-XYLULOSE-5-PHOSPHATE SYNTHASE"/>
    <property type="match status" value="1"/>
</dbReference>
<dbReference type="InterPro" id="IPR029061">
    <property type="entry name" value="THDP-binding"/>
</dbReference>
<dbReference type="GO" id="GO:0005829">
    <property type="term" value="C:cytosol"/>
    <property type="evidence" value="ECO:0007669"/>
    <property type="project" value="TreeGrafter"/>
</dbReference>
<dbReference type="Pfam" id="PF02779">
    <property type="entry name" value="Transket_pyr"/>
    <property type="match status" value="1"/>
</dbReference>
<dbReference type="GO" id="GO:0008661">
    <property type="term" value="F:1-deoxy-D-xylulose-5-phosphate synthase activity"/>
    <property type="evidence" value="ECO:0007669"/>
    <property type="project" value="UniProtKB-EC"/>
</dbReference>
<comment type="subunit">
    <text evidence="5">Homodimer.</text>
</comment>
<protein>
    <recommendedName>
        <fullName evidence="6">1-deoxy-D-xylulose-5-phosphate synthase</fullName>
        <ecNumber evidence="6">2.2.1.7</ecNumber>
    </recommendedName>
</protein>
<proteinExistence type="inferred from homology"/>
<sequence>MDYKALANTTTQKNNTYTLKVLDKVNTPDDVKKLTTAQMKDLSQDIRYAIMKRSNTIGGHLGPDLGIVEATIAMHYVFNSPEDKIVFDVSHQCYPHKMLTGRKYGFLNPEKYSAVSGYTNPEESSHDFFNVGHTSTGVSLATGLAKARDLKGEKYNVIALVGDGSLSGGEAYEGLNNAAVLGSNFIVVVNDNEMAIAENHGGLYKNLALLRKTNGKAQNNIFTAMGFDYYYVQDGNDVDSLIKTFKKVKNTTRPTVVHIHTLKGKGLEQAVKDKETYHYIAAGALDKQKAKKENQKETYNSITSEYLLKKQKQNPLVFAISPATPAATGLTKEIRQKMGQNYTDTGIAEEHAVAFASGAAKNGARPVLEVMSSFIQRTYDQLSQDLALNNSPATIIVFGGGISGADMTHLGIFDIPLISNIPNIVYLSPSTKEEYIAMLDWSLSQNSHPVAIRVPSGDVVSTGHADKTDYSKLNKYKIEEKGKDVAIIAAGNFMPLGRQVKQELFKTLKINATLINPKFLSGVDTELLQSLEKDHKVVITLESGLLDGGFGEKISRFYSGKNMKVLNYGAAKEFTDREPVEKLYEKFRLTPQLITEDISNILKK</sequence>
<name>A0A9D1N1D1_9CLOT</name>
<dbReference type="InterPro" id="IPR033248">
    <property type="entry name" value="Transketolase_C"/>
</dbReference>
<comment type="cofactor">
    <cofactor evidence="2">
        <name>thiamine diphosphate</name>
        <dbReference type="ChEBI" id="CHEBI:58937"/>
    </cofactor>
</comment>
<dbReference type="Pfam" id="PF13292">
    <property type="entry name" value="DXP_synthase_N"/>
    <property type="match status" value="2"/>
</dbReference>
<evidence type="ECO:0000256" key="10">
    <source>
        <dbReference type="ARBA" id="ARBA00022977"/>
    </source>
</evidence>
<dbReference type="Pfam" id="PF02780">
    <property type="entry name" value="Transketolase_C"/>
    <property type="match status" value="1"/>
</dbReference>
<dbReference type="NCBIfam" id="NF008968">
    <property type="entry name" value="PRK12315.1"/>
    <property type="match status" value="1"/>
</dbReference>
<evidence type="ECO:0000256" key="8">
    <source>
        <dbReference type="ARBA" id="ARBA00022723"/>
    </source>
</evidence>
<gene>
    <name evidence="14" type="ORF">IAD26_07585</name>
</gene>
<keyword evidence="7 14" id="KW-0808">Transferase</keyword>
<evidence type="ECO:0000256" key="4">
    <source>
        <dbReference type="ARBA" id="ARBA00011081"/>
    </source>
</evidence>
<dbReference type="InterPro" id="IPR049557">
    <property type="entry name" value="Transketolase_CS"/>
</dbReference>
<evidence type="ECO:0000256" key="2">
    <source>
        <dbReference type="ARBA" id="ARBA00001964"/>
    </source>
</evidence>
<dbReference type="EMBL" id="DVOD01000055">
    <property type="protein sequence ID" value="HIU92977.1"/>
    <property type="molecule type" value="Genomic_DNA"/>
</dbReference>
<evidence type="ECO:0000256" key="12">
    <source>
        <dbReference type="ARBA" id="ARBA00023229"/>
    </source>
</evidence>
<keyword evidence="8" id="KW-0479">Metal-binding</keyword>
<reference evidence="14" key="2">
    <citation type="journal article" date="2021" name="PeerJ">
        <title>Extensive microbial diversity within the chicken gut microbiome revealed by metagenomics and culture.</title>
        <authorList>
            <person name="Gilroy R."/>
            <person name="Ravi A."/>
            <person name="Getino M."/>
            <person name="Pursley I."/>
            <person name="Horton D.L."/>
            <person name="Alikhan N.F."/>
            <person name="Baker D."/>
            <person name="Gharbi K."/>
            <person name="Hall N."/>
            <person name="Watson M."/>
            <person name="Adriaenssens E.M."/>
            <person name="Foster-Nyarko E."/>
            <person name="Jarju S."/>
            <person name="Secka A."/>
            <person name="Antonio M."/>
            <person name="Oren A."/>
            <person name="Chaudhuri R.R."/>
            <person name="La Ragione R."/>
            <person name="Hildebrand F."/>
            <person name="Pallen M.J."/>
        </authorList>
    </citation>
    <scope>NUCLEOTIDE SEQUENCE</scope>
    <source>
        <strain evidence="14">CHK154-7741</strain>
    </source>
</reference>
<dbReference type="SUPFAM" id="SSF52518">
    <property type="entry name" value="Thiamin diphosphate-binding fold (THDP-binding)"/>
    <property type="match status" value="2"/>
</dbReference>
<keyword evidence="12" id="KW-0414">Isoprene biosynthesis</keyword>
<evidence type="ECO:0000313" key="15">
    <source>
        <dbReference type="Proteomes" id="UP000886748"/>
    </source>
</evidence>
<keyword evidence="10" id="KW-0784">Thiamine biosynthesis</keyword>
<evidence type="ECO:0000256" key="1">
    <source>
        <dbReference type="ARBA" id="ARBA00001946"/>
    </source>
</evidence>
<dbReference type="GO" id="GO:0016114">
    <property type="term" value="P:terpenoid biosynthetic process"/>
    <property type="evidence" value="ECO:0007669"/>
    <property type="project" value="InterPro"/>
</dbReference>